<organism evidence="1 2">
    <name type="scientific">Melastoma candidum</name>
    <dbReference type="NCBI Taxonomy" id="119954"/>
    <lineage>
        <taxon>Eukaryota</taxon>
        <taxon>Viridiplantae</taxon>
        <taxon>Streptophyta</taxon>
        <taxon>Embryophyta</taxon>
        <taxon>Tracheophyta</taxon>
        <taxon>Spermatophyta</taxon>
        <taxon>Magnoliopsida</taxon>
        <taxon>eudicotyledons</taxon>
        <taxon>Gunneridae</taxon>
        <taxon>Pentapetalae</taxon>
        <taxon>rosids</taxon>
        <taxon>malvids</taxon>
        <taxon>Myrtales</taxon>
        <taxon>Melastomataceae</taxon>
        <taxon>Melastomatoideae</taxon>
        <taxon>Melastomateae</taxon>
        <taxon>Melastoma</taxon>
    </lineage>
</organism>
<comment type="caution">
    <text evidence="1">The sequence shown here is derived from an EMBL/GenBank/DDBJ whole genome shotgun (WGS) entry which is preliminary data.</text>
</comment>
<dbReference type="EMBL" id="CM042883">
    <property type="protein sequence ID" value="KAI4376406.1"/>
    <property type="molecule type" value="Genomic_DNA"/>
</dbReference>
<protein>
    <submittedName>
        <fullName evidence="1">Uncharacterized protein</fullName>
    </submittedName>
</protein>
<evidence type="ECO:0000313" key="2">
    <source>
        <dbReference type="Proteomes" id="UP001057402"/>
    </source>
</evidence>
<keyword evidence="2" id="KW-1185">Reference proteome</keyword>
<sequence>MMEGRGNRHALVLPYPIQGHINPMLQFSKRLESHGLRITFLVPNSDPSSLGIDAGSIKIKPISDGSDTDVVTGDDLGTSINAGMRRFEIKVRESLRGFLESDEYHDDPADVMIYDSIISWALDVSLEFGIRGAMFFTQPCFVTAVYYLVGQGVVRVDEKGRSVEGLPPLMSMLEFRDLPSFVAQGEAYPGLTRIFFEQFSNFREAKWLLFNTFFELEEEVVNWVANQWPLILTIGPTIPSLYLDKRLANDKDYSLSLAKPETETCINWLDSKDPDSVAYVSFGSLASLGEDQMVEIARGLKRIKKNFLWIVRESEEKKLPQGFADEVSGKGLMVRWCPQLQVLAHQAVSCFLTHCGWNSTLEALSLGVPMVVMPQWTDQPTNAKLIVDVWGAGVRIKADGTGMVTAEEVEMCINDIMVEEKGKAIREKSSRWKELARMALEGGGSSDLNIQKFVSDISLRA</sequence>
<name>A0ACB9RDT3_9MYRT</name>
<accession>A0ACB9RDT3</accession>
<dbReference type="Proteomes" id="UP001057402">
    <property type="component" value="Chromosome 4"/>
</dbReference>
<reference evidence="2" key="1">
    <citation type="journal article" date="2023" name="Front. Plant Sci.">
        <title>Chromosomal-level genome assembly of Melastoma candidum provides insights into trichome evolution.</title>
        <authorList>
            <person name="Zhong Y."/>
            <person name="Wu W."/>
            <person name="Sun C."/>
            <person name="Zou P."/>
            <person name="Liu Y."/>
            <person name="Dai S."/>
            <person name="Zhou R."/>
        </authorList>
    </citation>
    <scope>NUCLEOTIDE SEQUENCE [LARGE SCALE GENOMIC DNA]</scope>
</reference>
<gene>
    <name evidence="1" type="ORF">MLD38_014173</name>
</gene>
<proteinExistence type="predicted"/>
<evidence type="ECO:0000313" key="1">
    <source>
        <dbReference type="EMBL" id="KAI4376406.1"/>
    </source>
</evidence>